<dbReference type="OrthoDB" id="2440982at2759"/>
<dbReference type="Gene3D" id="1.10.510.10">
    <property type="entry name" value="Transferase(Phosphotransferase) domain 1"/>
    <property type="match status" value="1"/>
</dbReference>
<dbReference type="EMBL" id="CAJVPV010001394">
    <property type="protein sequence ID" value="CAG8496027.1"/>
    <property type="molecule type" value="Genomic_DNA"/>
</dbReference>
<keyword evidence="2" id="KW-1185">Reference proteome</keyword>
<comment type="caution">
    <text evidence="1">The sequence shown here is derived from an EMBL/GenBank/DDBJ whole genome shotgun (WGS) entry which is preliminary data.</text>
</comment>
<proteinExistence type="predicted"/>
<dbReference type="InterPro" id="IPR011009">
    <property type="entry name" value="Kinase-like_dom_sf"/>
</dbReference>
<sequence length="101" mass="11869">MDSPSKWLNNAISNGHIIEFNYDSLKKIEPCSIKPLSEIKKAYQIEFNRNVALKYLKDFSHNSEDEYYKNFIREVQILTKLNVTNNENIIKFWGISKGIII</sequence>
<accession>A0A9N8ZHM9</accession>
<organism evidence="1 2">
    <name type="scientific">Acaulospora morrowiae</name>
    <dbReference type="NCBI Taxonomy" id="94023"/>
    <lineage>
        <taxon>Eukaryota</taxon>
        <taxon>Fungi</taxon>
        <taxon>Fungi incertae sedis</taxon>
        <taxon>Mucoromycota</taxon>
        <taxon>Glomeromycotina</taxon>
        <taxon>Glomeromycetes</taxon>
        <taxon>Diversisporales</taxon>
        <taxon>Acaulosporaceae</taxon>
        <taxon>Acaulospora</taxon>
    </lineage>
</organism>
<dbReference type="SUPFAM" id="SSF56112">
    <property type="entry name" value="Protein kinase-like (PK-like)"/>
    <property type="match status" value="1"/>
</dbReference>
<dbReference type="Proteomes" id="UP000789342">
    <property type="component" value="Unassembled WGS sequence"/>
</dbReference>
<dbReference type="AlphaFoldDB" id="A0A9N8ZHM9"/>
<evidence type="ECO:0000313" key="1">
    <source>
        <dbReference type="EMBL" id="CAG8496027.1"/>
    </source>
</evidence>
<reference evidence="1" key="1">
    <citation type="submission" date="2021-06" db="EMBL/GenBank/DDBJ databases">
        <authorList>
            <person name="Kallberg Y."/>
            <person name="Tangrot J."/>
            <person name="Rosling A."/>
        </authorList>
    </citation>
    <scope>NUCLEOTIDE SEQUENCE</scope>
    <source>
        <strain evidence="1">CL551</strain>
    </source>
</reference>
<evidence type="ECO:0000313" key="2">
    <source>
        <dbReference type="Proteomes" id="UP000789342"/>
    </source>
</evidence>
<gene>
    <name evidence="1" type="ORF">AMORRO_LOCUS3016</name>
</gene>
<name>A0A9N8ZHM9_9GLOM</name>
<protein>
    <submittedName>
        <fullName evidence="1">14126_t:CDS:1</fullName>
    </submittedName>
</protein>